<dbReference type="InterPro" id="IPR043502">
    <property type="entry name" value="DNA/RNA_pol_sf"/>
</dbReference>
<organism evidence="2 3">
    <name type="scientific">Arachis hypogaea</name>
    <name type="common">Peanut</name>
    <dbReference type="NCBI Taxonomy" id="3818"/>
    <lineage>
        <taxon>Eukaryota</taxon>
        <taxon>Viridiplantae</taxon>
        <taxon>Streptophyta</taxon>
        <taxon>Embryophyta</taxon>
        <taxon>Tracheophyta</taxon>
        <taxon>Spermatophyta</taxon>
        <taxon>Magnoliopsida</taxon>
        <taxon>eudicotyledons</taxon>
        <taxon>Gunneridae</taxon>
        <taxon>Pentapetalae</taxon>
        <taxon>rosids</taxon>
        <taxon>fabids</taxon>
        <taxon>Fabales</taxon>
        <taxon>Fabaceae</taxon>
        <taxon>Papilionoideae</taxon>
        <taxon>50 kb inversion clade</taxon>
        <taxon>dalbergioids sensu lato</taxon>
        <taxon>Dalbergieae</taxon>
        <taxon>Pterocarpus clade</taxon>
        <taxon>Arachis</taxon>
    </lineage>
</organism>
<dbReference type="InterPro" id="IPR000477">
    <property type="entry name" value="RT_dom"/>
</dbReference>
<dbReference type="GO" id="GO:0003824">
    <property type="term" value="F:catalytic activity"/>
    <property type="evidence" value="ECO:0007669"/>
    <property type="project" value="InterPro"/>
</dbReference>
<comment type="caution">
    <text evidence="2">The sequence shown here is derived from an EMBL/GenBank/DDBJ whole genome shotgun (WGS) entry which is preliminary data.</text>
</comment>
<evidence type="ECO:0000259" key="1">
    <source>
        <dbReference type="PROSITE" id="PS50878"/>
    </source>
</evidence>
<name>A0A444YA93_ARAHY</name>
<dbReference type="EMBL" id="SDMP01000017">
    <property type="protein sequence ID" value="RYQ98872.1"/>
    <property type="molecule type" value="Genomic_DNA"/>
</dbReference>
<evidence type="ECO:0000313" key="2">
    <source>
        <dbReference type="EMBL" id="RYQ98872.1"/>
    </source>
</evidence>
<dbReference type="CDD" id="cd01650">
    <property type="entry name" value="RT_nLTR_like"/>
    <property type="match status" value="1"/>
</dbReference>
<dbReference type="STRING" id="3818.A0A444YA93"/>
<evidence type="ECO:0000313" key="3">
    <source>
        <dbReference type="Proteomes" id="UP000289738"/>
    </source>
</evidence>
<dbReference type="PANTHER" id="PTHR31635:SF196">
    <property type="entry name" value="REVERSE TRANSCRIPTASE DOMAIN-CONTAINING PROTEIN-RELATED"/>
    <property type="match status" value="1"/>
</dbReference>
<keyword evidence="3" id="KW-1185">Reference proteome</keyword>
<sequence length="855" mass="99215">MIMMWNIRGAASKSTIRTLKELQNQKKPDLTILVETKCSGNKGREVIKAMGFNHAIVEEAVGFVGGIWILWKNDDLKIKVMSTHKQFVHMEIENNQRRTWSLTAVYASPQEAQRKEMWELLHNISRNMNLPWLMIGDFNDIAEQSEKKGGGGNDAYACRRFRGWIDKCNLIDVGYSGSRFTWKGGIREGQERVYKRLDRALCNSEWRTNFSNAFVEVLPRIQSDHHPLLLHTRPETSIQGERPFRYEAMWNTHEDLPNVIRSAWNNEYDFPVALNNLTESLKKWNNETFGNIFRKKRRLLNRIQGIQKSRLYGRNKFLDGLEKDLSEELEKILDQEEIFWLQKSRQKWLVEGDRNTKYFHTKTLVRRRKNKIVKLRNNNGIWCEEVEAVKSIVSNFFTDLYRDERPKRPTIRCRWQYKILEEEQKQMLERMPIPSEIEEAIHSIGSLKAPGEDGYPALFFKENWKVLQCSICAFIQKLWQDPPSIQQVNQTLLTLIPKINQPEFVSQFRPIALCNVIYKCLSKILVKRIKPTLNERIAPNQSSFIPSRLIHDNIIIAKEMVHTMGKMKGKNSFIAIKIDFEKAYDRLNWCFLEKCCLEYGMSEKTISIIMQCVSSVSFKILWNGEKLDMFKPSRGLRQGDPLSPYLFVIAMDKLSQLIEETVTKGKWIPMKAGQRGPQISHLLFADDLLLFAEATENQMKVVLETLDEFGAASGFKINAEKTSILFSKNVPNCKRVGINEICGFQEVPCLGRYLGAYLTNKRKKKEDFKSIIERTNSKLKGWKANCLSLAGRITLAQTVISPMLNFDMLHTKIPIGICNEVEKCQRKFIWGENSNTRKLHAVKCDTLCKTKINGA</sequence>
<dbReference type="InterPro" id="IPR005135">
    <property type="entry name" value="Endo/exonuclease/phosphatase"/>
</dbReference>
<proteinExistence type="predicted"/>
<accession>A0A444YA93</accession>
<feature type="domain" description="Reverse transcriptase" evidence="1">
    <location>
        <begin position="477"/>
        <end position="758"/>
    </location>
</feature>
<reference evidence="2 3" key="1">
    <citation type="submission" date="2019-01" db="EMBL/GenBank/DDBJ databases">
        <title>Sequencing of cultivated peanut Arachis hypogaea provides insights into genome evolution and oil improvement.</title>
        <authorList>
            <person name="Chen X."/>
        </authorList>
    </citation>
    <scope>NUCLEOTIDE SEQUENCE [LARGE SCALE GENOMIC DNA]</scope>
    <source>
        <strain evidence="3">cv. Fuhuasheng</strain>
        <tissue evidence="2">Leaves</tissue>
    </source>
</reference>
<dbReference type="PROSITE" id="PS50878">
    <property type="entry name" value="RT_POL"/>
    <property type="match status" value="1"/>
</dbReference>
<dbReference type="SUPFAM" id="SSF56219">
    <property type="entry name" value="DNase I-like"/>
    <property type="match status" value="1"/>
</dbReference>
<dbReference type="InterPro" id="IPR036691">
    <property type="entry name" value="Endo/exonu/phosph_ase_sf"/>
</dbReference>
<dbReference type="PANTHER" id="PTHR31635">
    <property type="entry name" value="REVERSE TRANSCRIPTASE DOMAIN-CONTAINING PROTEIN-RELATED"/>
    <property type="match status" value="1"/>
</dbReference>
<dbReference type="Proteomes" id="UP000289738">
    <property type="component" value="Chromosome B07"/>
</dbReference>
<dbReference type="SUPFAM" id="SSF56672">
    <property type="entry name" value="DNA/RNA polymerases"/>
    <property type="match status" value="1"/>
</dbReference>
<gene>
    <name evidence="2" type="ORF">Ahy_B07g086694</name>
</gene>
<dbReference type="AlphaFoldDB" id="A0A444YA93"/>
<dbReference type="Pfam" id="PF00078">
    <property type="entry name" value="RVT_1"/>
    <property type="match status" value="1"/>
</dbReference>
<dbReference type="Gene3D" id="3.60.10.10">
    <property type="entry name" value="Endonuclease/exonuclease/phosphatase"/>
    <property type="match status" value="1"/>
</dbReference>
<dbReference type="Pfam" id="PF03372">
    <property type="entry name" value="Exo_endo_phos"/>
    <property type="match status" value="1"/>
</dbReference>
<protein>
    <recommendedName>
        <fullName evidence="1">Reverse transcriptase domain-containing protein</fullName>
    </recommendedName>
</protein>